<name>A0AAT9JF55_9VIRU</name>
<evidence type="ECO:0008006" key="2">
    <source>
        <dbReference type="Google" id="ProtNLM"/>
    </source>
</evidence>
<organism evidence="1">
    <name type="scientific">Porphyromonas phage phage031a_D83T3</name>
    <dbReference type="NCBI Taxonomy" id="3154121"/>
    <lineage>
        <taxon>Viruses</taxon>
    </lineage>
</organism>
<reference evidence="1" key="2">
    <citation type="submission" date="2024-05" db="EMBL/GenBank/DDBJ databases">
        <authorList>
            <person name="Matrishin C.B."/>
            <person name="Kauffman K.M."/>
        </authorList>
    </citation>
    <scope>NUCLEOTIDE SEQUENCE</scope>
</reference>
<protein>
    <recommendedName>
        <fullName evidence="2">Transposase</fullName>
    </recommendedName>
</protein>
<evidence type="ECO:0000313" key="1">
    <source>
        <dbReference type="EMBL" id="DBA56296.1"/>
    </source>
</evidence>
<dbReference type="EMBL" id="BK068112">
    <property type="protein sequence ID" value="DBA56296.1"/>
    <property type="molecule type" value="Genomic_DNA"/>
</dbReference>
<proteinExistence type="predicted"/>
<sequence length="101" mass="12042">MSKKNEMIIRVRAKFFVRVYTSQPKNILEKSIQAVTERYHECLVDEDAMREIQKEVVSRIEQYKGRARRPNPRMQTTGIDGKDFNLYICESCSIYFTRVKM</sequence>
<accession>A0AAT9JF55</accession>
<reference evidence="1" key="1">
    <citation type="journal article" date="2023" name="Microbiome">
        <title>Phages are unrecognized players in the ecology of the oral pathogen Porphyromonas gingivalis.</title>
        <authorList>
            <person name="Matrishin C.B."/>
            <person name="Haase E.M."/>
            <person name="Dewhirst F.E."/>
            <person name="Mark Welch J.L."/>
            <person name="Miranda-Sanchez F."/>
            <person name="Chen T."/>
            <person name="MacFarland D.C."/>
            <person name="Kauffman K.M."/>
        </authorList>
    </citation>
    <scope>NUCLEOTIDE SEQUENCE</scope>
</reference>